<proteinExistence type="predicted"/>
<dbReference type="InterPro" id="IPR000873">
    <property type="entry name" value="AMP-dep_synth/lig_dom"/>
</dbReference>
<dbReference type="InterPro" id="IPR042099">
    <property type="entry name" value="ANL_N_sf"/>
</dbReference>
<dbReference type="InterPro" id="IPR050237">
    <property type="entry name" value="ATP-dep_AMP-bd_enzyme"/>
</dbReference>
<dbReference type="RefSeq" id="WP_265986367.1">
    <property type="nucleotide sequence ID" value="NZ_JAPHAV010000013.1"/>
</dbReference>
<feature type="domain" description="AMP-dependent synthetase/ligase" evidence="1">
    <location>
        <begin position="12"/>
        <end position="360"/>
    </location>
</feature>
<dbReference type="SUPFAM" id="SSF56801">
    <property type="entry name" value="Acetyl-CoA synthetase-like"/>
    <property type="match status" value="1"/>
</dbReference>
<keyword evidence="4" id="KW-1185">Reference proteome</keyword>
<dbReference type="InterPro" id="IPR045851">
    <property type="entry name" value="AMP-bd_C_sf"/>
</dbReference>
<dbReference type="PANTHER" id="PTHR43767:SF1">
    <property type="entry name" value="NONRIBOSOMAL PEPTIDE SYNTHASE PES1 (EUROFUNG)-RELATED"/>
    <property type="match status" value="1"/>
</dbReference>
<gene>
    <name evidence="3" type="ORF">OPR82_18410</name>
</gene>
<accession>A0ABT3QSW2</accession>
<dbReference type="PANTHER" id="PTHR43767">
    <property type="entry name" value="LONG-CHAIN-FATTY-ACID--COA LIGASE"/>
    <property type="match status" value="1"/>
</dbReference>
<feature type="domain" description="AMP-binding enzyme C-terminal" evidence="2">
    <location>
        <begin position="410"/>
        <end position="483"/>
    </location>
</feature>
<dbReference type="InterPro" id="IPR020845">
    <property type="entry name" value="AMP-binding_CS"/>
</dbReference>
<dbReference type="Pfam" id="PF13193">
    <property type="entry name" value="AMP-binding_C"/>
    <property type="match status" value="1"/>
</dbReference>
<evidence type="ECO:0000259" key="2">
    <source>
        <dbReference type="Pfam" id="PF13193"/>
    </source>
</evidence>
<evidence type="ECO:0000313" key="3">
    <source>
        <dbReference type="EMBL" id="MCX2698701.1"/>
    </source>
</evidence>
<dbReference type="Proteomes" id="UP001301216">
    <property type="component" value="Unassembled WGS sequence"/>
</dbReference>
<dbReference type="Gene3D" id="3.40.50.12780">
    <property type="entry name" value="N-terminal domain of ligase-like"/>
    <property type="match status" value="1"/>
</dbReference>
<dbReference type="EMBL" id="JAPHAV010000013">
    <property type="protein sequence ID" value="MCX2698701.1"/>
    <property type="molecule type" value="Genomic_DNA"/>
</dbReference>
<dbReference type="Gene3D" id="3.30.300.30">
    <property type="match status" value="1"/>
</dbReference>
<dbReference type="Pfam" id="PF00501">
    <property type="entry name" value="AMP-binding"/>
    <property type="match status" value="1"/>
</dbReference>
<name>A0ABT3QSW2_9HYPH</name>
<reference evidence="3 4" key="1">
    <citation type="submission" date="2022-11" db="EMBL/GenBank/DDBJ databases">
        <title>Brucella sp. YY2X, whole genome shotgun sequencing project.</title>
        <authorList>
            <person name="Yang Y."/>
        </authorList>
    </citation>
    <scope>NUCLEOTIDE SEQUENCE [LARGE SCALE GENOMIC DNA]</scope>
    <source>
        <strain evidence="3 4">YY2X</strain>
    </source>
</reference>
<organism evidence="3 4">
    <name type="scientific">Ochrobactrum chromiisoli</name>
    <dbReference type="NCBI Taxonomy" id="2993941"/>
    <lineage>
        <taxon>Bacteria</taxon>
        <taxon>Pseudomonadati</taxon>
        <taxon>Pseudomonadota</taxon>
        <taxon>Alphaproteobacteria</taxon>
        <taxon>Hyphomicrobiales</taxon>
        <taxon>Brucellaceae</taxon>
        <taxon>Brucella/Ochrobactrum group</taxon>
        <taxon>Ochrobactrum</taxon>
    </lineage>
</organism>
<evidence type="ECO:0000313" key="4">
    <source>
        <dbReference type="Proteomes" id="UP001301216"/>
    </source>
</evidence>
<dbReference type="InterPro" id="IPR025110">
    <property type="entry name" value="AMP-bd_C"/>
</dbReference>
<dbReference type="PROSITE" id="PS00455">
    <property type="entry name" value="AMP_BINDING"/>
    <property type="match status" value="1"/>
</dbReference>
<protein>
    <submittedName>
        <fullName evidence="3">AMP-binding protein</fullName>
    </submittedName>
</protein>
<evidence type="ECO:0000259" key="1">
    <source>
        <dbReference type="Pfam" id="PF00501"/>
    </source>
</evidence>
<comment type="caution">
    <text evidence="3">The sequence shown here is derived from an EMBL/GenBank/DDBJ whole genome shotgun (WGS) entry which is preliminary data.</text>
</comment>
<sequence>MNNNGFVSLLPEVAARLGDAVYATFNGVPIHFDELHRQSDSVAVELRTMGVHAGDRVALMLRNSPESLSALFGIAKSGAVWVPVNIQAKGDSLKYLIEHSSPKVIIANEDILPNLQECGADLSQTIIVTDIGERSIRKLAEGGHVFSEALPEPDALFALNYTSGTTGRPKGVQVTHRMLRYACEAVILCADAYDDDIFFVWEPLYHIGGAQLIALPLLRRIKLAMVDRFSASRFWEQVNEARATHIHYLGGVLQILLKQPVTEAELQHKVRVAWGGGCPKEIWRAFEERFRLPLRECYGMTESSSITTYNGDGVLGSVGRPVPWLAVKICDDNGVEQPVGTPGEIIITEREQGAVFKGYFNNVEATQKALQPYGFRTGDLGALDADGYLNFLGRLTDSVRVRGENVSAFEVEHVASSHPDVEDCAMVGVKADIGEQEIKLFIQPRIDSAPQPADISSWLASRLANFQNPRYIAFVDSFERTPSQRIMKHRLSPSLEGVWDRTKN</sequence>